<protein>
    <submittedName>
        <fullName evidence="4">CBS domain-containing protein</fullName>
    </submittedName>
</protein>
<sequence>MSMIREILDRKGGTVLTLNSDASVLEAIGIMSQANVGALVIQDGEQPCGIFTERDYLRKIALKGRSSSSTPLRDVMSAPLITVATTDTPEAAMEIMTTCRCRHLIITESEQMVGIVSLGDLVKHMLQEKEAEVEQLAHYIAGSY</sequence>
<evidence type="ECO:0000256" key="1">
    <source>
        <dbReference type="ARBA" id="ARBA00023122"/>
    </source>
</evidence>
<dbReference type="AlphaFoldDB" id="A0AAW9RE36"/>
<gene>
    <name evidence="4" type="ORF">V3330_05510</name>
</gene>
<dbReference type="PROSITE" id="PS51371">
    <property type="entry name" value="CBS"/>
    <property type="match status" value="2"/>
</dbReference>
<dbReference type="InterPro" id="IPR046342">
    <property type="entry name" value="CBS_dom_sf"/>
</dbReference>
<dbReference type="RefSeq" id="WP_354694394.1">
    <property type="nucleotide sequence ID" value="NZ_JAZHOG010000003.1"/>
</dbReference>
<dbReference type="SUPFAM" id="SSF54631">
    <property type="entry name" value="CBS-domain pair"/>
    <property type="match status" value="1"/>
</dbReference>
<dbReference type="Proteomes" id="UP001359886">
    <property type="component" value="Unassembled WGS sequence"/>
</dbReference>
<evidence type="ECO:0000313" key="5">
    <source>
        <dbReference type="Proteomes" id="UP001359886"/>
    </source>
</evidence>
<dbReference type="InterPro" id="IPR000644">
    <property type="entry name" value="CBS_dom"/>
</dbReference>
<evidence type="ECO:0000259" key="3">
    <source>
        <dbReference type="PROSITE" id="PS51371"/>
    </source>
</evidence>
<dbReference type="PANTHER" id="PTHR43080">
    <property type="entry name" value="CBS DOMAIN-CONTAINING PROTEIN CBSX3, MITOCHONDRIAL"/>
    <property type="match status" value="1"/>
</dbReference>
<evidence type="ECO:0000256" key="2">
    <source>
        <dbReference type="PROSITE-ProRule" id="PRU00703"/>
    </source>
</evidence>
<dbReference type="InterPro" id="IPR051257">
    <property type="entry name" value="Diverse_CBS-Domain"/>
</dbReference>
<dbReference type="Gene3D" id="3.10.580.10">
    <property type="entry name" value="CBS-domain"/>
    <property type="match status" value="1"/>
</dbReference>
<dbReference type="PANTHER" id="PTHR43080:SF2">
    <property type="entry name" value="CBS DOMAIN-CONTAINING PROTEIN"/>
    <property type="match status" value="1"/>
</dbReference>
<evidence type="ECO:0000313" key="4">
    <source>
        <dbReference type="EMBL" id="MEJ8567075.1"/>
    </source>
</evidence>
<proteinExistence type="predicted"/>
<dbReference type="CDD" id="cd04623">
    <property type="entry name" value="CBS_pair_bac_euk"/>
    <property type="match status" value="1"/>
</dbReference>
<keyword evidence="5" id="KW-1185">Reference proteome</keyword>
<comment type="caution">
    <text evidence="4">The sequence shown here is derived from an EMBL/GenBank/DDBJ whole genome shotgun (WGS) entry which is preliminary data.</text>
</comment>
<dbReference type="EMBL" id="JAZHOG010000003">
    <property type="protein sequence ID" value="MEJ8567075.1"/>
    <property type="molecule type" value="Genomic_DNA"/>
</dbReference>
<dbReference type="Pfam" id="PF00571">
    <property type="entry name" value="CBS"/>
    <property type="match status" value="2"/>
</dbReference>
<keyword evidence="1 2" id="KW-0129">CBS domain</keyword>
<reference evidence="4 5" key="1">
    <citation type="submission" date="2024-02" db="EMBL/GenBank/DDBJ databases">
        <title>A novel Wenzhouxiangellaceae bacterium, isolated from coastal sediments.</title>
        <authorList>
            <person name="Du Z.-J."/>
            <person name="Ye Y.-Q."/>
            <person name="Zhang X.-Y."/>
        </authorList>
    </citation>
    <scope>NUCLEOTIDE SEQUENCE [LARGE SCALE GENOMIC DNA]</scope>
    <source>
        <strain evidence="4 5">CH-27</strain>
    </source>
</reference>
<accession>A0AAW9RE36</accession>
<feature type="domain" description="CBS" evidence="3">
    <location>
        <begin position="3"/>
        <end position="67"/>
    </location>
</feature>
<dbReference type="InterPro" id="IPR044725">
    <property type="entry name" value="CBSX3_CBS_dom"/>
</dbReference>
<feature type="domain" description="CBS" evidence="3">
    <location>
        <begin position="76"/>
        <end position="132"/>
    </location>
</feature>
<organism evidence="4 5">
    <name type="scientific">Elongatibacter sediminis</name>
    <dbReference type="NCBI Taxonomy" id="3119006"/>
    <lineage>
        <taxon>Bacteria</taxon>
        <taxon>Pseudomonadati</taxon>
        <taxon>Pseudomonadota</taxon>
        <taxon>Gammaproteobacteria</taxon>
        <taxon>Chromatiales</taxon>
        <taxon>Wenzhouxiangellaceae</taxon>
        <taxon>Elongatibacter</taxon>
    </lineage>
</organism>
<dbReference type="SMART" id="SM00116">
    <property type="entry name" value="CBS"/>
    <property type="match status" value="2"/>
</dbReference>
<name>A0AAW9RE36_9GAMM</name>